<dbReference type="AlphaFoldDB" id="A0A0K8RBC5"/>
<evidence type="ECO:0000313" key="1">
    <source>
        <dbReference type="EMBL" id="JAA68128.1"/>
    </source>
</evidence>
<name>A0A0K8RBC5_IXORI</name>
<reference evidence="1" key="1">
    <citation type="submission" date="2012-12" db="EMBL/GenBank/DDBJ databases">
        <title>Identification and characterization of a phenylalanine ammonia-lyase gene family in Isatis indigotica Fort.</title>
        <authorList>
            <person name="Liu Q."/>
            <person name="Chen J."/>
            <person name="Zhou X."/>
            <person name="Di P."/>
            <person name="Xiao Y."/>
            <person name="Xuan H."/>
            <person name="Zhang L."/>
            <person name="Chen W."/>
        </authorList>
    </citation>
    <scope>NUCLEOTIDE SEQUENCE</scope>
    <source>
        <tissue evidence="1">Salivary gland</tissue>
    </source>
</reference>
<accession>A0A0K8RBC5</accession>
<protein>
    <submittedName>
        <fullName evidence="1">Putative n-cam ig domain-containing protein</fullName>
    </submittedName>
</protein>
<organism evidence="1">
    <name type="scientific">Ixodes ricinus</name>
    <name type="common">Common tick</name>
    <name type="synonym">Acarus ricinus</name>
    <dbReference type="NCBI Taxonomy" id="34613"/>
    <lineage>
        <taxon>Eukaryota</taxon>
        <taxon>Metazoa</taxon>
        <taxon>Ecdysozoa</taxon>
        <taxon>Arthropoda</taxon>
        <taxon>Chelicerata</taxon>
        <taxon>Arachnida</taxon>
        <taxon>Acari</taxon>
        <taxon>Parasitiformes</taxon>
        <taxon>Ixodida</taxon>
        <taxon>Ixodoidea</taxon>
        <taxon>Ixodidae</taxon>
        <taxon>Ixodinae</taxon>
        <taxon>Ixodes</taxon>
    </lineage>
</organism>
<sequence length="135" mass="15278">MKLAAARLAPDQLRLPRLFTLSLGWESSGNPRNVRFKTRMNPHHARNRPCKTKWSLPSLVSSRFDPGTLSDGRFVGNVLGGICFRRGLIVMDCHFQGHRLVVAILSRGRRCVTHTGSVHFDRCRIVCARRGHVLH</sequence>
<dbReference type="EMBL" id="GADI01005680">
    <property type="protein sequence ID" value="JAA68128.1"/>
    <property type="molecule type" value="mRNA"/>
</dbReference>
<proteinExistence type="evidence at transcript level"/>